<dbReference type="Proteomes" id="UP000694428">
    <property type="component" value="Unplaced"/>
</dbReference>
<accession>A0A8C9EU15</accession>
<dbReference type="AlphaFoldDB" id="A0A8C9EU15"/>
<proteinExistence type="predicted"/>
<protein>
    <submittedName>
        <fullName evidence="1">Uncharacterized protein</fullName>
    </submittedName>
</protein>
<organism evidence="1 2">
    <name type="scientific">Pavo cristatus</name>
    <name type="common">Indian peafowl</name>
    <name type="synonym">Blue peafowl</name>
    <dbReference type="NCBI Taxonomy" id="9049"/>
    <lineage>
        <taxon>Eukaryota</taxon>
        <taxon>Metazoa</taxon>
        <taxon>Chordata</taxon>
        <taxon>Craniata</taxon>
        <taxon>Vertebrata</taxon>
        <taxon>Euteleostomi</taxon>
        <taxon>Archelosauria</taxon>
        <taxon>Archosauria</taxon>
        <taxon>Dinosauria</taxon>
        <taxon>Saurischia</taxon>
        <taxon>Theropoda</taxon>
        <taxon>Coelurosauria</taxon>
        <taxon>Aves</taxon>
        <taxon>Neognathae</taxon>
        <taxon>Galloanserae</taxon>
        <taxon>Galliformes</taxon>
        <taxon>Phasianidae</taxon>
        <taxon>Phasianinae</taxon>
        <taxon>Pavo</taxon>
    </lineage>
</organism>
<keyword evidence="2" id="KW-1185">Reference proteome</keyword>
<sequence length="199" mass="22305">RELGADMAPPTELAKFLEASQCLWMSEQERLAAQTRPFSLKRDISIPDEHEELIKATTVSCNSTKVTTQTEHGQVREDQIMQQNPLKSDFIEDMAVECFASWMICMCLPSSLWGSPTPYKWFLLYSAESKAPPHVFSILNSTYQNTLMGRDFLWDIPSPITLSPSLLWGLVWGASGRALGPDAILLVPPDQENPSMLTV</sequence>
<reference evidence="1" key="1">
    <citation type="submission" date="2025-05" db="UniProtKB">
        <authorList>
            <consortium name="Ensembl"/>
        </authorList>
    </citation>
    <scope>IDENTIFICATION</scope>
</reference>
<dbReference type="Ensembl" id="ENSPSTT00000005241.1">
    <property type="protein sequence ID" value="ENSPSTP00000004984.1"/>
    <property type="gene ID" value="ENSPSTG00000003561.1"/>
</dbReference>
<evidence type="ECO:0000313" key="2">
    <source>
        <dbReference type="Proteomes" id="UP000694428"/>
    </source>
</evidence>
<evidence type="ECO:0000313" key="1">
    <source>
        <dbReference type="Ensembl" id="ENSPSTP00000004984.1"/>
    </source>
</evidence>
<name>A0A8C9EU15_PAVCR</name>
<dbReference type="Ensembl" id="ENSPSTT00000005231.1">
    <property type="protein sequence ID" value="ENSPSTP00000004974.1"/>
    <property type="gene ID" value="ENSPSTG00000003554.1"/>
</dbReference>